<sequence>MLPTLRTGSSEVSGIDTERHIERQRETDRQTGLDTEPYSAIVKPPPSGWRDNPDRSELRPAKRSSPLSRRLLFPPFPPGPLTPQS</sequence>
<keyword evidence="3" id="KW-1185">Reference proteome</keyword>
<feature type="compositionally biased region" description="Low complexity" evidence="1">
    <location>
        <begin position="63"/>
        <end position="73"/>
    </location>
</feature>
<dbReference type="Proteomes" id="UP001283361">
    <property type="component" value="Unassembled WGS sequence"/>
</dbReference>
<organism evidence="2 3">
    <name type="scientific">Elysia crispata</name>
    <name type="common">lettuce slug</name>
    <dbReference type="NCBI Taxonomy" id="231223"/>
    <lineage>
        <taxon>Eukaryota</taxon>
        <taxon>Metazoa</taxon>
        <taxon>Spiralia</taxon>
        <taxon>Lophotrochozoa</taxon>
        <taxon>Mollusca</taxon>
        <taxon>Gastropoda</taxon>
        <taxon>Heterobranchia</taxon>
        <taxon>Euthyneura</taxon>
        <taxon>Panpulmonata</taxon>
        <taxon>Sacoglossa</taxon>
        <taxon>Placobranchoidea</taxon>
        <taxon>Plakobranchidae</taxon>
        <taxon>Elysia</taxon>
    </lineage>
</organism>
<evidence type="ECO:0000313" key="2">
    <source>
        <dbReference type="EMBL" id="KAK3782108.1"/>
    </source>
</evidence>
<feature type="compositionally biased region" description="Basic and acidic residues" evidence="1">
    <location>
        <begin position="16"/>
        <end position="31"/>
    </location>
</feature>
<evidence type="ECO:0000256" key="1">
    <source>
        <dbReference type="SAM" id="MobiDB-lite"/>
    </source>
</evidence>
<accession>A0AAE1A6B6</accession>
<evidence type="ECO:0000313" key="3">
    <source>
        <dbReference type="Proteomes" id="UP001283361"/>
    </source>
</evidence>
<gene>
    <name evidence="2" type="ORF">RRG08_052372</name>
</gene>
<proteinExistence type="predicted"/>
<name>A0AAE1A6B6_9GAST</name>
<reference evidence="2" key="1">
    <citation type="journal article" date="2023" name="G3 (Bethesda)">
        <title>A reference genome for the long-term kleptoplast-retaining sea slug Elysia crispata morphotype clarki.</title>
        <authorList>
            <person name="Eastman K.E."/>
            <person name="Pendleton A.L."/>
            <person name="Shaikh M.A."/>
            <person name="Suttiyut T."/>
            <person name="Ogas R."/>
            <person name="Tomko P."/>
            <person name="Gavelis G."/>
            <person name="Widhalm J.R."/>
            <person name="Wisecaver J.H."/>
        </authorList>
    </citation>
    <scope>NUCLEOTIDE SEQUENCE</scope>
    <source>
        <strain evidence="2">ECLA1</strain>
    </source>
</reference>
<feature type="compositionally biased region" description="Pro residues" evidence="1">
    <location>
        <begin position="74"/>
        <end position="85"/>
    </location>
</feature>
<feature type="compositionally biased region" description="Polar residues" evidence="1">
    <location>
        <begin position="1"/>
        <end position="12"/>
    </location>
</feature>
<feature type="compositionally biased region" description="Basic and acidic residues" evidence="1">
    <location>
        <begin position="51"/>
        <end position="60"/>
    </location>
</feature>
<feature type="region of interest" description="Disordered" evidence="1">
    <location>
        <begin position="1"/>
        <end position="85"/>
    </location>
</feature>
<dbReference type="EMBL" id="JAWDGP010002538">
    <property type="protein sequence ID" value="KAK3782108.1"/>
    <property type="molecule type" value="Genomic_DNA"/>
</dbReference>
<comment type="caution">
    <text evidence="2">The sequence shown here is derived from an EMBL/GenBank/DDBJ whole genome shotgun (WGS) entry which is preliminary data.</text>
</comment>
<protein>
    <submittedName>
        <fullName evidence="2">Uncharacterized protein</fullName>
    </submittedName>
</protein>
<dbReference type="AlphaFoldDB" id="A0AAE1A6B6"/>